<evidence type="ECO:0000256" key="6">
    <source>
        <dbReference type="SAM" id="MobiDB-lite"/>
    </source>
</evidence>
<reference evidence="8" key="1">
    <citation type="submission" date="2021-11" db="EMBL/GenBank/DDBJ databases">
        <title>Streptomyces corallinus and Kineosporia corallina sp. nov., two new coral-derived marine actinobacteria.</title>
        <authorList>
            <person name="Buangrab K."/>
            <person name="Sutthacheep M."/>
            <person name="Yeemin T."/>
            <person name="Harunari E."/>
            <person name="Igarashi Y."/>
            <person name="Sripreechasak P."/>
            <person name="Kanchanasin P."/>
            <person name="Tanasupawat S."/>
            <person name="Phongsopitanun W."/>
        </authorList>
    </citation>
    <scope>NUCLEOTIDE SEQUENCE</scope>
    <source>
        <strain evidence="8">JCM 31032</strain>
    </source>
</reference>
<keyword evidence="3 7" id="KW-0812">Transmembrane</keyword>
<evidence type="ECO:0000256" key="2">
    <source>
        <dbReference type="ARBA" id="ARBA00022475"/>
    </source>
</evidence>
<evidence type="ECO:0000256" key="5">
    <source>
        <dbReference type="ARBA" id="ARBA00023136"/>
    </source>
</evidence>
<feature type="region of interest" description="Disordered" evidence="6">
    <location>
        <begin position="1"/>
        <end position="26"/>
    </location>
</feature>
<keyword evidence="5 7" id="KW-0472">Membrane</keyword>
<accession>A0A9X1NDC0</accession>
<feature type="compositionally biased region" description="Basic and acidic residues" evidence="6">
    <location>
        <begin position="332"/>
        <end position="349"/>
    </location>
</feature>
<comment type="caution">
    <text evidence="8">The sequence shown here is derived from an EMBL/GenBank/DDBJ whole genome shotgun (WGS) entry which is preliminary data.</text>
</comment>
<dbReference type="Pfam" id="PF03631">
    <property type="entry name" value="Virul_fac_BrkB"/>
    <property type="match status" value="1"/>
</dbReference>
<keyword evidence="9" id="KW-1185">Reference proteome</keyword>
<dbReference type="GO" id="GO:0005886">
    <property type="term" value="C:plasma membrane"/>
    <property type="evidence" value="ECO:0007669"/>
    <property type="project" value="UniProtKB-SubCell"/>
</dbReference>
<evidence type="ECO:0000313" key="8">
    <source>
        <dbReference type="EMBL" id="MCD5312892.1"/>
    </source>
</evidence>
<dbReference type="PANTHER" id="PTHR30213">
    <property type="entry name" value="INNER MEMBRANE PROTEIN YHJD"/>
    <property type="match status" value="1"/>
</dbReference>
<feature type="transmembrane region" description="Helical" evidence="7">
    <location>
        <begin position="270"/>
        <end position="291"/>
    </location>
</feature>
<name>A0A9X1NDC0_9ACTN</name>
<evidence type="ECO:0000256" key="3">
    <source>
        <dbReference type="ARBA" id="ARBA00022692"/>
    </source>
</evidence>
<sequence length="349" mass="37948">MWGNKRRNQQERNDLPDENPVDSPTELPRRSWLRVLRGAAKEFSEDNLTDSAAALTYYGVQALFPGLLVLLSLLGFLSSNSIAELQANLRPVIPGSFQGTLDSILEQVGNKPGSAGFAFVLGLATALWSSSGYIAAFMRASNIVYDIPEGRPIWKTLPTRVLTTLVMLVLIVLAAVIVIFTGPVAEQAGDLLGLGDAAVTVWGIAKWPVLLLIMMLELAILYWAAPNARQGFRWVTPGGAIAVLLWLIASAGFGFYVANFSSYDATYGTFAGIVIFLIWMWISNLVILLGAEVNAELDRARAEQDGLPRGAEPYVQLRDTSKLDEDELAEVEGSRRHLRPDRGGDAGSV</sequence>
<evidence type="ECO:0000313" key="9">
    <source>
        <dbReference type="Proteomes" id="UP001138997"/>
    </source>
</evidence>
<dbReference type="PANTHER" id="PTHR30213:SF0">
    <property type="entry name" value="UPF0761 MEMBRANE PROTEIN YIHY"/>
    <property type="match status" value="1"/>
</dbReference>
<gene>
    <name evidence="8" type="ORF">LR394_18450</name>
</gene>
<feature type="transmembrane region" description="Helical" evidence="7">
    <location>
        <begin position="204"/>
        <end position="225"/>
    </location>
</feature>
<protein>
    <submittedName>
        <fullName evidence="8">YihY/virulence factor BrkB family protein</fullName>
    </submittedName>
</protein>
<organism evidence="8 9">
    <name type="scientific">Kineosporia babensis</name>
    <dbReference type="NCBI Taxonomy" id="499548"/>
    <lineage>
        <taxon>Bacteria</taxon>
        <taxon>Bacillati</taxon>
        <taxon>Actinomycetota</taxon>
        <taxon>Actinomycetes</taxon>
        <taxon>Kineosporiales</taxon>
        <taxon>Kineosporiaceae</taxon>
        <taxon>Kineosporia</taxon>
    </lineage>
</organism>
<evidence type="ECO:0000256" key="1">
    <source>
        <dbReference type="ARBA" id="ARBA00004651"/>
    </source>
</evidence>
<keyword evidence="2" id="KW-1003">Cell membrane</keyword>
<dbReference type="NCBIfam" id="TIGR00765">
    <property type="entry name" value="yihY_not_rbn"/>
    <property type="match status" value="1"/>
</dbReference>
<feature type="transmembrane region" description="Helical" evidence="7">
    <location>
        <begin position="55"/>
        <end position="77"/>
    </location>
</feature>
<dbReference type="AlphaFoldDB" id="A0A9X1NDC0"/>
<keyword evidence="4 7" id="KW-1133">Transmembrane helix</keyword>
<evidence type="ECO:0000256" key="4">
    <source>
        <dbReference type="ARBA" id="ARBA00022989"/>
    </source>
</evidence>
<dbReference type="InterPro" id="IPR017039">
    <property type="entry name" value="Virul_fac_BrkB"/>
</dbReference>
<dbReference type="EMBL" id="JAJOMB010000009">
    <property type="protein sequence ID" value="MCD5312892.1"/>
    <property type="molecule type" value="Genomic_DNA"/>
</dbReference>
<feature type="region of interest" description="Disordered" evidence="6">
    <location>
        <begin position="326"/>
        <end position="349"/>
    </location>
</feature>
<dbReference type="Proteomes" id="UP001138997">
    <property type="component" value="Unassembled WGS sequence"/>
</dbReference>
<feature type="transmembrane region" description="Helical" evidence="7">
    <location>
        <begin position="161"/>
        <end position="184"/>
    </location>
</feature>
<dbReference type="PIRSF" id="PIRSF035875">
    <property type="entry name" value="RNase_BN"/>
    <property type="match status" value="1"/>
</dbReference>
<feature type="transmembrane region" description="Helical" evidence="7">
    <location>
        <begin position="237"/>
        <end position="258"/>
    </location>
</feature>
<comment type="subcellular location">
    <subcellularLocation>
        <location evidence="1">Cell membrane</location>
        <topology evidence="1">Multi-pass membrane protein</topology>
    </subcellularLocation>
</comment>
<proteinExistence type="predicted"/>
<dbReference type="RefSeq" id="WP_231443576.1">
    <property type="nucleotide sequence ID" value="NZ_JAJOMB010000009.1"/>
</dbReference>
<evidence type="ECO:0000256" key="7">
    <source>
        <dbReference type="SAM" id="Phobius"/>
    </source>
</evidence>
<feature type="transmembrane region" description="Helical" evidence="7">
    <location>
        <begin position="115"/>
        <end position="140"/>
    </location>
</feature>